<accession>A0A0J6TE72</accession>
<dbReference type="AlphaFoldDB" id="A0A0J6TE72"/>
<dbReference type="RefSeq" id="WP_048449880.1">
    <property type="nucleotide sequence ID" value="NZ_LABZ01000030.1"/>
</dbReference>
<dbReference type="OrthoDB" id="8005025at2"/>
<evidence type="ECO:0000313" key="3">
    <source>
        <dbReference type="EMBL" id="KMO43968.1"/>
    </source>
</evidence>
<comment type="caution">
    <text evidence="3">The sequence shown here is derived from an EMBL/GenBank/DDBJ whole genome shotgun (WGS) entry which is preliminary data.</text>
</comment>
<evidence type="ECO:0000313" key="4">
    <source>
        <dbReference type="Proteomes" id="UP000036449"/>
    </source>
</evidence>
<evidence type="ECO:0000256" key="2">
    <source>
        <dbReference type="SAM" id="SignalP"/>
    </source>
</evidence>
<sequence length="96" mass="9979">MTKFALTTLVAATLALPLLAAPGAARADGGGGGRMPAGGAHMSSYVHHPYHDPRSSHWQKRSTGQLLGAPMMADQGARLLPRTSGVPAWAVQPGRR</sequence>
<dbReference type="Proteomes" id="UP000036449">
    <property type="component" value="Unassembled WGS sequence"/>
</dbReference>
<dbReference type="EMBL" id="LABZ01000030">
    <property type="protein sequence ID" value="KMO43968.1"/>
    <property type="molecule type" value="Genomic_DNA"/>
</dbReference>
<keyword evidence="4" id="KW-1185">Reference proteome</keyword>
<protein>
    <submittedName>
        <fullName evidence="3">Uncharacterized protein</fullName>
    </submittedName>
</protein>
<proteinExistence type="predicted"/>
<evidence type="ECO:0000256" key="1">
    <source>
        <dbReference type="SAM" id="MobiDB-lite"/>
    </source>
</evidence>
<gene>
    <name evidence="3" type="ORF">VQ03_05585</name>
</gene>
<keyword evidence="2" id="KW-0732">Signal</keyword>
<dbReference type="PATRIC" id="fig|1187852.3.peg.4268"/>
<reference evidence="3 4" key="1">
    <citation type="submission" date="2015-03" db="EMBL/GenBank/DDBJ databases">
        <title>Genome sequencing of Methylobacterium tarhaniae DSM 25844.</title>
        <authorList>
            <person name="Chaudhry V."/>
            <person name="Patil P.B."/>
        </authorList>
    </citation>
    <scope>NUCLEOTIDE SEQUENCE [LARGE SCALE GENOMIC DNA]</scope>
    <source>
        <strain evidence="3 4">DSM 25844</strain>
    </source>
</reference>
<organism evidence="3 4">
    <name type="scientific">Methylobacterium tarhaniae</name>
    <dbReference type="NCBI Taxonomy" id="1187852"/>
    <lineage>
        <taxon>Bacteria</taxon>
        <taxon>Pseudomonadati</taxon>
        <taxon>Pseudomonadota</taxon>
        <taxon>Alphaproteobacteria</taxon>
        <taxon>Hyphomicrobiales</taxon>
        <taxon>Methylobacteriaceae</taxon>
        <taxon>Methylobacterium</taxon>
    </lineage>
</organism>
<feature type="signal peptide" evidence="2">
    <location>
        <begin position="1"/>
        <end position="20"/>
    </location>
</feature>
<feature type="region of interest" description="Disordered" evidence="1">
    <location>
        <begin position="23"/>
        <end position="60"/>
    </location>
</feature>
<feature type="chain" id="PRO_5005282168" evidence="2">
    <location>
        <begin position="21"/>
        <end position="96"/>
    </location>
</feature>
<name>A0A0J6TE72_9HYPH</name>